<feature type="transmembrane region" description="Helical" evidence="5">
    <location>
        <begin position="75"/>
        <end position="96"/>
    </location>
</feature>
<reference evidence="6" key="3">
    <citation type="submission" date="2023-10" db="EMBL/GenBank/DDBJ databases">
        <authorList>
            <person name="Picardeau M."/>
            <person name="Thibeaux R."/>
        </authorList>
    </citation>
    <scope>NUCLEOTIDE SEQUENCE</scope>
    <source>
        <strain evidence="6">ATI7-C-A5</strain>
    </source>
</reference>
<protein>
    <submittedName>
        <fullName evidence="6">DoxX family protein</fullName>
    </submittedName>
    <submittedName>
        <fullName evidence="7">DoxX-like family protein</fullName>
    </submittedName>
</protein>
<feature type="transmembrane region" description="Helical" evidence="5">
    <location>
        <begin position="102"/>
        <end position="122"/>
    </location>
</feature>
<keyword evidence="4 5" id="KW-0472">Membrane</keyword>
<accession>A0A2N0B4E0</accession>
<dbReference type="EMBL" id="NPEF02000030">
    <property type="protein sequence ID" value="MDV6237685.1"/>
    <property type="molecule type" value="Genomic_DNA"/>
</dbReference>
<evidence type="ECO:0000313" key="7">
    <source>
        <dbReference type="EMBL" id="PJZ91427.1"/>
    </source>
</evidence>
<evidence type="ECO:0000313" key="6">
    <source>
        <dbReference type="EMBL" id="MDV6237685.1"/>
    </source>
</evidence>
<evidence type="ECO:0000256" key="2">
    <source>
        <dbReference type="ARBA" id="ARBA00022692"/>
    </source>
</evidence>
<accession>A0A2N0BHY6</accession>
<keyword evidence="2 5" id="KW-0812">Transmembrane</keyword>
<evidence type="ECO:0000313" key="8">
    <source>
        <dbReference type="Proteomes" id="UP000232122"/>
    </source>
</evidence>
<reference evidence="6 8" key="2">
    <citation type="journal article" date="2018" name="Microb. Genom.">
        <title>Deciphering the unexplored Leptospira diversity from soils uncovers genomic evolution to virulence.</title>
        <authorList>
            <person name="Thibeaux R."/>
            <person name="Iraola G."/>
            <person name="Ferres I."/>
            <person name="Bierque E."/>
            <person name="Girault D."/>
            <person name="Soupe-Gilbert M.E."/>
            <person name="Picardeau M."/>
            <person name="Goarant C."/>
        </authorList>
    </citation>
    <scope>NUCLEOTIDE SEQUENCE [LARGE SCALE GENOMIC DNA]</scope>
    <source>
        <strain evidence="6 8">ATI7-C-A5</strain>
    </source>
</reference>
<name>A0A2N0BHY6_9LEPT</name>
<reference evidence="7" key="1">
    <citation type="submission" date="2017-07" db="EMBL/GenBank/DDBJ databases">
        <title>Leptospira spp. isolated from tropical soils.</title>
        <authorList>
            <person name="Thibeaux R."/>
            <person name="Iraola G."/>
            <person name="Ferres I."/>
            <person name="Bierque E."/>
            <person name="Girault D."/>
            <person name="Soupe-Gilbert M.-E."/>
            <person name="Picardeau M."/>
            <person name="Goarant C."/>
        </authorList>
    </citation>
    <scope>NUCLEOTIDE SEQUENCE [LARGE SCALE GENOMIC DNA]</scope>
    <source>
        <strain evidence="7">ATI7-C-A5</strain>
    </source>
</reference>
<dbReference type="EMBL" id="NPEF01000284">
    <property type="protein sequence ID" value="PJZ91427.1"/>
    <property type="molecule type" value="Genomic_DNA"/>
</dbReference>
<keyword evidence="8" id="KW-1185">Reference proteome</keyword>
<feature type="transmembrane region" description="Helical" evidence="5">
    <location>
        <begin position="12"/>
        <end position="30"/>
    </location>
</feature>
<dbReference type="InterPro" id="IPR032808">
    <property type="entry name" value="DoxX"/>
</dbReference>
<dbReference type="RefSeq" id="WP_100747749.1">
    <property type="nucleotide sequence ID" value="NZ_NPEF02000030.1"/>
</dbReference>
<evidence type="ECO:0000256" key="5">
    <source>
        <dbReference type="SAM" id="Phobius"/>
    </source>
</evidence>
<dbReference type="AlphaFoldDB" id="A0A2N0BHY6"/>
<comment type="caution">
    <text evidence="7">The sequence shown here is derived from an EMBL/GenBank/DDBJ whole genome shotgun (WGS) entry which is preliminary data.</text>
</comment>
<dbReference type="GO" id="GO:0016020">
    <property type="term" value="C:membrane"/>
    <property type="evidence" value="ECO:0007669"/>
    <property type="project" value="UniProtKB-SubCell"/>
</dbReference>
<feature type="transmembrane region" description="Helical" evidence="5">
    <location>
        <begin position="50"/>
        <end position="68"/>
    </location>
</feature>
<organism evidence="7">
    <name type="scientific">Leptospira ellisii</name>
    <dbReference type="NCBI Taxonomy" id="2023197"/>
    <lineage>
        <taxon>Bacteria</taxon>
        <taxon>Pseudomonadati</taxon>
        <taxon>Spirochaetota</taxon>
        <taxon>Spirochaetia</taxon>
        <taxon>Leptospirales</taxon>
        <taxon>Leptospiraceae</taxon>
        <taxon>Leptospira</taxon>
    </lineage>
</organism>
<sequence length="137" mass="15042">MSLIERIHKERLLRILSVVVALIFLQTLFFKFTGASESVAIFTELGMEPWGRIGSGVAELIVSVLVLIPKRRWIGAVFGLGLMIGAVGAHLFVIGIEREGDGGLLFFLAVLCAVICSVLVWADREKLTQVLRTFATK</sequence>
<keyword evidence="3 5" id="KW-1133">Transmembrane helix</keyword>
<comment type="subcellular location">
    <subcellularLocation>
        <location evidence="1">Membrane</location>
        <topology evidence="1">Multi-pass membrane protein</topology>
    </subcellularLocation>
</comment>
<evidence type="ECO:0000256" key="1">
    <source>
        <dbReference type="ARBA" id="ARBA00004141"/>
    </source>
</evidence>
<evidence type="ECO:0000256" key="3">
    <source>
        <dbReference type="ARBA" id="ARBA00022989"/>
    </source>
</evidence>
<gene>
    <name evidence="6" type="ORF">CH379_018800</name>
    <name evidence="7" type="ORF">CH379_18720</name>
</gene>
<evidence type="ECO:0000256" key="4">
    <source>
        <dbReference type="ARBA" id="ARBA00023136"/>
    </source>
</evidence>
<dbReference type="Pfam" id="PF13564">
    <property type="entry name" value="DoxX_2"/>
    <property type="match status" value="1"/>
</dbReference>
<dbReference type="Proteomes" id="UP000232122">
    <property type="component" value="Unassembled WGS sequence"/>
</dbReference>
<proteinExistence type="predicted"/>
<dbReference type="OrthoDB" id="9791120at2"/>